<keyword evidence="9" id="KW-0472">Membrane</keyword>
<dbReference type="GO" id="GO:0046872">
    <property type="term" value="F:metal ion binding"/>
    <property type="evidence" value="ECO:0007669"/>
    <property type="project" value="UniProtKB-UniRule"/>
</dbReference>
<keyword evidence="3 9" id="KW-0378">Hydrolase</keyword>
<evidence type="ECO:0000313" key="13">
    <source>
        <dbReference type="Proteomes" id="UP001500889"/>
    </source>
</evidence>
<dbReference type="Pfam" id="PF16491">
    <property type="entry name" value="Peptidase_M48_N"/>
    <property type="match status" value="1"/>
</dbReference>
<keyword evidence="1 9" id="KW-0645">Protease</keyword>
<evidence type="ECO:0000256" key="6">
    <source>
        <dbReference type="ARBA" id="ARBA00044456"/>
    </source>
</evidence>
<dbReference type="InterPro" id="IPR027057">
    <property type="entry name" value="CAXX_Prtase_1"/>
</dbReference>
<evidence type="ECO:0000256" key="7">
    <source>
        <dbReference type="PIRSR" id="PIRSR627057-1"/>
    </source>
</evidence>
<feature type="active site" evidence="7">
    <location>
        <position position="315"/>
    </location>
</feature>
<dbReference type="Pfam" id="PF01435">
    <property type="entry name" value="Peptidase_M48"/>
    <property type="match status" value="1"/>
</dbReference>
<name>A0AAU9GBE6_DROMD</name>
<accession>A0AAU9GBE6</accession>
<evidence type="ECO:0000256" key="8">
    <source>
        <dbReference type="PIRSR" id="PIRSR627057-2"/>
    </source>
</evidence>
<comment type="cofactor">
    <cofactor evidence="8 9">
        <name>Zn(2+)</name>
        <dbReference type="ChEBI" id="CHEBI:29105"/>
    </cofactor>
    <text evidence="8 9">Binds 1 zinc ion per subunit.</text>
</comment>
<evidence type="ECO:0000259" key="11">
    <source>
        <dbReference type="Pfam" id="PF16491"/>
    </source>
</evidence>
<dbReference type="InterPro" id="IPR032456">
    <property type="entry name" value="Peptidase_M48_N"/>
</dbReference>
<evidence type="ECO:0000256" key="3">
    <source>
        <dbReference type="ARBA" id="ARBA00022801"/>
    </source>
</evidence>
<evidence type="ECO:0000313" key="12">
    <source>
        <dbReference type="EMBL" id="BFG04781.1"/>
    </source>
</evidence>
<feature type="binding site" evidence="8">
    <location>
        <position position="314"/>
    </location>
    <ligand>
        <name>Zn(2+)</name>
        <dbReference type="ChEBI" id="CHEBI:29105"/>
        <note>catalytic</note>
    </ligand>
</feature>
<feature type="transmembrane region" description="Helical" evidence="9">
    <location>
        <begin position="122"/>
        <end position="146"/>
    </location>
</feature>
<dbReference type="EC" id="3.4.24.84" evidence="9"/>
<feature type="domain" description="CAAX prenyl protease 1 N-terminal" evidence="11">
    <location>
        <begin position="45"/>
        <end position="224"/>
    </location>
</feature>
<keyword evidence="4 8" id="KW-0862">Zinc</keyword>
<evidence type="ECO:0000256" key="1">
    <source>
        <dbReference type="ARBA" id="ARBA00022670"/>
    </source>
</evidence>
<dbReference type="GO" id="GO:0071586">
    <property type="term" value="P:CAAX-box protein processing"/>
    <property type="evidence" value="ECO:0007669"/>
    <property type="project" value="UniProtKB-UniRule"/>
</dbReference>
<feature type="transmembrane region" description="Helical" evidence="9">
    <location>
        <begin position="364"/>
        <end position="382"/>
    </location>
</feature>
<sequence length="460" mass="52974">MPSRSSKMSAHFWNDAEIILYIIIAVLVVDNLWAVYLLIREIIAVHEVEQVPPVISPYLPQDLFNKMRTYKIHKSWFTVINTLLIVVFSGILELFFGFYPWLWGVATKCSLAKWMEHEACVSVFYVLLLSVYMALKACPGMLYEKLCIKALQERKHPPWLRRICREIIDAILAVIFMSLTVVSLVFMVLWLEEYTAVGLYVQSLLLTLLLILLVPFLIDPFVGKRVPLENANLRSDLEHLTDIVDFPMRQVHIIRVNDPNTPSNAFFYGSCCLKRIVIFDTLLLNRGRKDLSTLSPEDVGKGLRDAQVVAVVAHELGHWVHGHFYKAIFMFQFHMILMLSLFHVLFPHGPIYQAVGFEAGLQPIVVGFLIVFGFVLTPYLTLSNFCMLSATRHFEYQADSFAWEMGFSKDLRQALLKLYADNLAFPISDPCYSSWNHTHPTMLDRLNRLEKLQQRHSNGT</sequence>
<keyword evidence="13" id="KW-1185">Reference proteome</keyword>
<feature type="active site" description="Proton donor" evidence="7">
    <location>
        <position position="399"/>
    </location>
</feature>
<evidence type="ECO:0000256" key="2">
    <source>
        <dbReference type="ARBA" id="ARBA00022723"/>
    </source>
</evidence>
<keyword evidence="9" id="KW-0812">Transmembrane</keyword>
<organism evidence="12 13">
    <name type="scientific">Drosophila madeirensis</name>
    <name type="common">Fruit fly</name>
    <dbReference type="NCBI Taxonomy" id="30013"/>
    <lineage>
        <taxon>Eukaryota</taxon>
        <taxon>Metazoa</taxon>
        <taxon>Ecdysozoa</taxon>
        <taxon>Arthropoda</taxon>
        <taxon>Hexapoda</taxon>
        <taxon>Insecta</taxon>
        <taxon>Pterygota</taxon>
        <taxon>Neoptera</taxon>
        <taxon>Endopterygota</taxon>
        <taxon>Diptera</taxon>
        <taxon>Brachycera</taxon>
        <taxon>Muscomorpha</taxon>
        <taxon>Ephydroidea</taxon>
        <taxon>Drosophilidae</taxon>
        <taxon>Drosophila</taxon>
        <taxon>Sophophora</taxon>
    </lineage>
</organism>
<dbReference type="Proteomes" id="UP001500889">
    <property type="component" value="Chromosome E"/>
</dbReference>
<comment type="subcellular location">
    <subcellularLocation>
        <location evidence="9">Endoplasmic reticulum membrane</location>
        <topology evidence="9">Multi-pass membrane protein</topology>
    </subcellularLocation>
</comment>
<feature type="transmembrane region" description="Helical" evidence="9">
    <location>
        <begin position="167"/>
        <end position="191"/>
    </location>
</feature>
<dbReference type="EMBL" id="AP029267">
    <property type="protein sequence ID" value="BFG04781.1"/>
    <property type="molecule type" value="Genomic_DNA"/>
</dbReference>
<feature type="binding site" evidence="8">
    <location>
        <position position="395"/>
    </location>
    <ligand>
        <name>Zn(2+)</name>
        <dbReference type="ChEBI" id="CHEBI:29105"/>
        <note>catalytic</note>
    </ligand>
</feature>
<keyword evidence="9" id="KW-1133">Transmembrane helix</keyword>
<feature type="transmembrane region" description="Helical" evidence="9">
    <location>
        <begin position="18"/>
        <end position="39"/>
    </location>
</feature>
<keyword evidence="2 8" id="KW-0479">Metal-binding</keyword>
<evidence type="ECO:0000256" key="5">
    <source>
        <dbReference type="ARBA" id="ARBA00023049"/>
    </source>
</evidence>
<feature type="transmembrane region" description="Helical" evidence="9">
    <location>
        <begin position="324"/>
        <end position="344"/>
    </location>
</feature>
<proteinExistence type="inferred from homology"/>
<evidence type="ECO:0000259" key="10">
    <source>
        <dbReference type="Pfam" id="PF01435"/>
    </source>
</evidence>
<feature type="binding site" evidence="8">
    <location>
        <position position="318"/>
    </location>
    <ligand>
        <name>Zn(2+)</name>
        <dbReference type="ChEBI" id="CHEBI:29105"/>
        <note>catalytic</note>
    </ligand>
</feature>
<dbReference type="FunFam" id="3.30.2010.10:FF:000010">
    <property type="entry name" value="M48 family peptidase"/>
    <property type="match status" value="1"/>
</dbReference>
<feature type="transmembrane region" description="Helical" evidence="9">
    <location>
        <begin position="197"/>
        <end position="218"/>
    </location>
</feature>
<comment type="similarity">
    <text evidence="9">Belongs to the peptidase M48A family.</text>
</comment>
<feature type="transmembrane region" description="Helical" evidence="9">
    <location>
        <begin position="76"/>
        <end position="102"/>
    </location>
</feature>
<dbReference type="PANTHER" id="PTHR10120">
    <property type="entry name" value="CAAX PRENYL PROTEASE 1"/>
    <property type="match status" value="1"/>
</dbReference>
<protein>
    <recommendedName>
        <fullName evidence="9">CAAX prenyl protease</fullName>
        <ecNumber evidence="9">3.4.24.84</ecNumber>
    </recommendedName>
</protein>
<evidence type="ECO:0000256" key="4">
    <source>
        <dbReference type="ARBA" id="ARBA00022833"/>
    </source>
</evidence>
<dbReference type="CDD" id="cd07343">
    <property type="entry name" value="M48A_Zmpste24p_like"/>
    <property type="match status" value="1"/>
</dbReference>
<gene>
    <name evidence="12" type="ORF">DMAD_03655</name>
</gene>
<keyword evidence="9" id="KW-0256">Endoplasmic reticulum</keyword>
<keyword evidence="5 9" id="KW-0482">Metalloprotease</keyword>
<dbReference type="GO" id="GO:0004222">
    <property type="term" value="F:metalloendopeptidase activity"/>
    <property type="evidence" value="ECO:0007669"/>
    <property type="project" value="UniProtKB-UniRule"/>
</dbReference>
<dbReference type="Gene3D" id="3.30.2010.10">
    <property type="entry name" value="Metalloproteases ('zincins'), catalytic domain"/>
    <property type="match status" value="1"/>
</dbReference>
<evidence type="ECO:0000256" key="9">
    <source>
        <dbReference type="RuleBase" id="RU366005"/>
    </source>
</evidence>
<dbReference type="AlphaFoldDB" id="A0AAU9GBE6"/>
<comment type="catalytic activity">
    <reaction evidence="6 9">
        <text>Hydrolyzes the peptide bond -P2-(S-farnesyl or geranylgeranyl)C-P1'-P2'-P3'-COOH where P1' and P2' are amino acids with aliphatic side chains and P3' is any C-terminal residue.</text>
        <dbReference type="EC" id="3.4.24.84"/>
    </reaction>
</comment>
<dbReference type="GO" id="GO:0005789">
    <property type="term" value="C:endoplasmic reticulum membrane"/>
    <property type="evidence" value="ECO:0007669"/>
    <property type="project" value="UniProtKB-SubCell"/>
</dbReference>
<comment type="function">
    <text evidence="9">Proteolytically removes the C-terminal three residues of farnesylated proteins.</text>
</comment>
<reference evidence="12 13" key="1">
    <citation type="submission" date="2024-02" db="EMBL/GenBank/DDBJ databases">
        <title>A chromosome-level genome assembly of Drosophila madeirensis, a fruit fly species endemic to Madeira island.</title>
        <authorList>
            <person name="Tomihara K."/>
            <person name="Llopart A."/>
            <person name="Yamamoto D."/>
        </authorList>
    </citation>
    <scope>NUCLEOTIDE SEQUENCE [LARGE SCALE GENOMIC DNA]</scope>
    <source>
        <strain evidence="12 13">RF1</strain>
    </source>
</reference>
<dbReference type="InterPro" id="IPR001915">
    <property type="entry name" value="Peptidase_M48"/>
</dbReference>
<feature type="domain" description="Peptidase M48" evidence="10">
    <location>
        <begin position="227"/>
        <end position="452"/>
    </location>
</feature>